<feature type="region of interest" description="Disordered" evidence="1">
    <location>
        <begin position="82"/>
        <end position="110"/>
    </location>
</feature>
<dbReference type="AlphaFoldDB" id="A0A221W437"/>
<evidence type="ECO:0000313" key="2">
    <source>
        <dbReference type="EMBL" id="ASO20585.1"/>
    </source>
</evidence>
<dbReference type="Proteomes" id="UP000204221">
    <property type="component" value="Chromosome"/>
</dbReference>
<organism evidence="2 3">
    <name type="scientific">Actinoalloteichus hoggarensis</name>
    <dbReference type="NCBI Taxonomy" id="1470176"/>
    <lineage>
        <taxon>Bacteria</taxon>
        <taxon>Bacillati</taxon>
        <taxon>Actinomycetota</taxon>
        <taxon>Actinomycetes</taxon>
        <taxon>Pseudonocardiales</taxon>
        <taxon>Pseudonocardiaceae</taxon>
        <taxon>Actinoalloteichus</taxon>
    </lineage>
</organism>
<gene>
    <name evidence="2" type="ORF">AHOG_14720</name>
</gene>
<feature type="compositionally biased region" description="Basic and acidic residues" evidence="1">
    <location>
        <begin position="84"/>
        <end position="93"/>
    </location>
</feature>
<sequence>MRCTITPIRTSTRTPAEARRRRTRWMTCRSGAPGDDDAARPSILPCPGVRRGAGTVRMAGRPCGGVCRVRLRQSRGFRCSVGHARRDGHDRSLTRSPAPGSVTSRHGPVPGVPRAAWRRCLLPTGSAARIGRVWPRGRRTARYETSRGGFDREASRSASVGDLSRRFAGVPDADPSRRRRKRRCDHLSEDDYHDRLMSGRRMSTSWSGGGRRACTGRPGLGRGAPVVRPFEVESRRTRARCSATRGSQLGRPRRSPARAARLRSTSGPEDDHEIW</sequence>
<evidence type="ECO:0000313" key="3">
    <source>
        <dbReference type="Proteomes" id="UP000204221"/>
    </source>
</evidence>
<accession>A0A221W437</accession>
<evidence type="ECO:0000256" key="1">
    <source>
        <dbReference type="SAM" id="MobiDB-lite"/>
    </source>
</evidence>
<protein>
    <submittedName>
        <fullName evidence="2">Uncharacterized protein</fullName>
    </submittedName>
</protein>
<feature type="compositionally biased region" description="Basic and acidic residues" evidence="1">
    <location>
        <begin position="142"/>
        <end position="155"/>
    </location>
</feature>
<reference evidence="2 3" key="1">
    <citation type="submission" date="2017-07" db="EMBL/GenBank/DDBJ databases">
        <title>Complete genome sequence of Actinoalloteichus hoggarensis DSM 45943, type strain of Actinoalloteichus hoggarensis.</title>
        <authorList>
            <person name="Ruckert C."/>
            <person name="Nouioui I."/>
            <person name="Willmese J."/>
            <person name="van Wezel G."/>
            <person name="Klenk H.-P."/>
            <person name="Kalinowski J."/>
            <person name="Zotchev S.B."/>
        </authorList>
    </citation>
    <scope>NUCLEOTIDE SEQUENCE [LARGE SCALE GENOMIC DNA]</scope>
    <source>
        <strain evidence="2 3">DSM 45943</strain>
    </source>
</reference>
<feature type="region of interest" description="Disordered" evidence="1">
    <location>
        <begin position="200"/>
        <end position="275"/>
    </location>
</feature>
<feature type="region of interest" description="Disordered" evidence="1">
    <location>
        <begin position="142"/>
        <end position="185"/>
    </location>
</feature>
<dbReference type="KEGG" id="ahg:AHOG_14720"/>
<dbReference type="EMBL" id="CP022521">
    <property type="protein sequence ID" value="ASO20585.1"/>
    <property type="molecule type" value="Genomic_DNA"/>
</dbReference>
<keyword evidence="3" id="KW-1185">Reference proteome</keyword>
<name>A0A221W437_9PSEU</name>
<proteinExistence type="predicted"/>